<feature type="domain" description="FHA" evidence="3">
    <location>
        <begin position="27"/>
        <end position="76"/>
    </location>
</feature>
<dbReference type="PROSITE" id="PS50006">
    <property type="entry name" value="FHA_DOMAIN"/>
    <property type="match status" value="1"/>
</dbReference>
<reference evidence="5" key="1">
    <citation type="submission" date="2020-10" db="EMBL/GenBank/DDBJ databases">
        <title>Taxonomic study of unclassified bacteria belonging to the class Ktedonobacteria.</title>
        <authorList>
            <person name="Yabe S."/>
            <person name="Wang C.M."/>
            <person name="Zheng Y."/>
            <person name="Sakai Y."/>
            <person name="Cavaletti L."/>
            <person name="Monciardini P."/>
            <person name="Donadio S."/>
        </authorList>
    </citation>
    <scope>NUCLEOTIDE SEQUENCE</scope>
    <source>
        <strain evidence="5">ID150040</strain>
    </source>
</reference>
<feature type="DNA-binding region" description="OmpR/PhoB-type" evidence="2">
    <location>
        <begin position="127"/>
        <end position="238"/>
    </location>
</feature>
<evidence type="ECO:0000256" key="1">
    <source>
        <dbReference type="ARBA" id="ARBA00023125"/>
    </source>
</evidence>
<evidence type="ECO:0000259" key="3">
    <source>
        <dbReference type="PROSITE" id="PS50006"/>
    </source>
</evidence>
<evidence type="ECO:0000313" key="5">
    <source>
        <dbReference type="EMBL" id="GHO99786.1"/>
    </source>
</evidence>
<dbReference type="GO" id="GO:0000160">
    <property type="term" value="P:phosphorelay signal transduction system"/>
    <property type="evidence" value="ECO:0007669"/>
    <property type="project" value="InterPro"/>
</dbReference>
<dbReference type="SUPFAM" id="SSF46894">
    <property type="entry name" value="C-terminal effector domain of the bipartite response regulators"/>
    <property type="match status" value="1"/>
</dbReference>
<dbReference type="AlphaFoldDB" id="A0A8J3J2X3"/>
<evidence type="ECO:0000259" key="4">
    <source>
        <dbReference type="PROSITE" id="PS51755"/>
    </source>
</evidence>
<evidence type="ECO:0000256" key="2">
    <source>
        <dbReference type="PROSITE-ProRule" id="PRU01091"/>
    </source>
</evidence>
<sequence length="243" mass="28030">MENLLPFFEVCGPAGEHFIAELAKNRVSIGRFELYNDIALEPDPQQLVTRKVHCTIERDIDGWWVIDNGSVNGTFLLRDGVMVQVDGRALLEEGDCIHILGMLTEAGEPVYWQMTFSDPMGTRPAGQRRTTPQAYLEYDWLQAKLFRIEGGTRQEISNLRPQEHKLIRYMDQRNRANGNMPVMCTFEELQTALWGDEVLHTEAEINYVIFGLRKKLELDQKQPQFLETVRGLGYRLVTRSIKK</sequence>
<dbReference type="RefSeq" id="WP_220210411.1">
    <property type="nucleotide sequence ID" value="NZ_BNJK01000002.1"/>
</dbReference>
<keyword evidence="6" id="KW-1185">Reference proteome</keyword>
<dbReference type="CDD" id="cd00060">
    <property type="entry name" value="FHA"/>
    <property type="match status" value="1"/>
</dbReference>
<dbReference type="Pfam" id="PF00486">
    <property type="entry name" value="Trans_reg_C"/>
    <property type="match status" value="1"/>
</dbReference>
<gene>
    <name evidence="5" type="ORF">KSF_098340</name>
</gene>
<dbReference type="InterPro" id="IPR000253">
    <property type="entry name" value="FHA_dom"/>
</dbReference>
<dbReference type="SMART" id="SM00862">
    <property type="entry name" value="Trans_reg_C"/>
    <property type="match status" value="1"/>
</dbReference>
<dbReference type="Proteomes" id="UP000597444">
    <property type="component" value="Unassembled WGS sequence"/>
</dbReference>
<comment type="caution">
    <text evidence="5">The sequence shown here is derived from an EMBL/GenBank/DDBJ whole genome shotgun (WGS) entry which is preliminary data.</text>
</comment>
<accession>A0A8J3J2X3</accession>
<dbReference type="InterPro" id="IPR001867">
    <property type="entry name" value="OmpR/PhoB-type_DNA-bd"/>
</dbReference>
<dbReference type="CDD" id="cd00383">
    <property type="entry name" value="trans_reg_C"/>
    <property type="match status" value="1"/>
</dbReference>
<dbReference type="Pfam" id="PF00498">
    <property type="entry name" value="FHA"/>
    <property type="match status" value="1"/>
</dbReference>
<dbReference type="InterPro" id="IPR008984">
    <property type="entry name" value="SMAD_FHA_dom_sf"/>
</dbReference>
<dbReference type="EMBL" id="BNJK01000002">
    <property type="protein sequence ID" value="GHO99786.1"/>
    <property type="molecule type" value="Genomic_DNA"/>
</dbReference>
<dbReference type="InterPro" id="IPR016032">
    <property type="entry name" value="Sig_transdc_resp-reg_C-effctor"/>
</dbReference>
<evidence type="ECO:0000313" key="6">
    <source>
        <dbReference type="Proteomes" id="UP000597444"/>
    </source>
</evidence>
<dbReference type="SUPFAM" id="SSF49879">
    <property type="entry name" value="SMAD/FHA domain"/>
    <property type="match status" value="1"/>
</dbReference>
<feature type="domain" description="OmpR/PhoB-type" evidence="4">
    <location>
        <begin position="127"/>
        <end position="238"/>
    </location>
</feature>
<dbReference type="PROSITE" id="PS51755">
    <property type="entry name" value="OMPR_PHOB"/>
    <property type="match status" value="1"/>
</dbReference>
<dbReference type="GO" id="GO:0006355">
    <property type="term" value="P:regulation of DNA-templated transcription"/>
    <property type="evidence" value="ECO:0007669"/>
    <property type="project" value="InterPro"/>
</dbReference>
<dbReference type="Gene3D" id="2.60.200.20">
    <property type="match status" value="1"/>
</dbReference>
<organism evidence="5 6">
    <name type="scientific">Reticulibacter mediterranei</name>
    <dbReference type="NCBI Taxonomy" id="2778369"/>
    <lineage>
        <taxon>Bacteria</taxon>
        <taxon>Bacillati</taxon>
        <taxon>Chloroflexota</taxon>
        <taxon>Ktedonobacteria</taxon>
        <taxon>Ktedonobacterales</taxon>
        <taxon>Reticulibacteraceae</taxon>
        <taxon>Reticulibacter</taxon>
    </lineage>
</organism>
<name>A0A8J3J2X3_9CHLR</name>
<proteinExistence type="predicted"/>
<dbReference type="Gene3D" id="1.10.10.10">
    <property type="entry name" value="Winged helix-like DNA-binding domain superfamily/Winged helix DNA-binding domain"/>
    <property type="match status" value="1"/>
</dbReference>
<dbReference type="InterPro" id="IPR036388">
    <property type="entry name" value="WH-like_DNA-bd_sf"/>
</dbReference>
<dbReference type="GO" id="GO:0003677">
    <property type="term" value="F:DNA binding"/>
    <property type="evidence" value="ECO:0007669"/>
    <property type="project" value="UniProtKB-UniRule"/>
</dbReference>
<protein>
    <submittedName>
        <fullName evidence="5">Uncharacterized protein</fullName>
    </submittedName>
</protein>
<keyword evidence="1 2" id="KW-0238">DNA-binding</keyword>